<keyword evidence="4" id="KW-0997">Cell inner membrane</keyword>
<keyword evidence="5" id="KW-1278">Translocase</keyword>
<proteinExistence type="predicted"/>
<keyword evidence="6" id="KW-0472">Membrane</keyword>
<keyword evidence="2" id="KW-0813">Transport</keyword>
<dbReference type="PANTHER" id="PTHR43297:SF14">
    <property type="entry name" value="ATPASE AAA-TYPE CORE DOMAIN-CONTAINING PROTEIN"/>
    <property type="match status" value="1"/>
</dbReference>
<dbReference type="GO" id="GO:0005524">
    <property type="term" value="F:ATP binding"/>
    <property type="evidence" value="ECO:0007669"/>
    <property type="project" value="InterPro"/>
</dbReference>
<dbReference type="PANTHER" id="PTHR43297">
    <property type="entry name" value="OLIGOPEPTIDE TRANSPORT ATP-BINDING PROTEIN APPD"/>
    <property type="match status" value="1"/>
</dbReference>
<reference evidence="8" key="1">
    <citation type="journal article" date="2014" name="Front. Microbiol.">
        <title>High frequency of phylogenetically diverse reductive dehalogenase-homologous genes in deep subseafloor sedimentary metagenomes.</title>
        <authorList>
            <person name="Kawai M."/>
            <person name="Futagami T."/>
            <person name="Toyoda A."/>
            <person name="Takaki Y."/>
            <person name="Nishi S."/>
            <person name="Hori S."/>
            <person name="Arai W."/>
            <person name="Tsubouchi T."/>
            <person name="Morono Y."/>
            <person name="Uchiyama I."/>
            <person name="Ito T."/>
            <person name="Fujiyama A."/>
            <person name="Inagaki F."/>
            <person name="Takami H."/>
        </authorList>
    </citation>
    <scope>NUCLEOTIDE SEQUENCE</scope>
    <source>
        <strain evidence="8">Expedition CK06-06</strain>
    </source>
</reference>
<evidence type="ECO:0000256" key="4">
    <source>
        <dbReference type="ARBA" id="ARBA00022519"/>
    </source>
</evidence>
<dbReference type="EMBL" id="BARU01049302">
    <property type="protein sequence ID" value="GAH92132.1"/>
    <property type="molecule type" value="Genomic_DNA"/>
</dbReference>
<dbReference type="GO" id="GO:0016887">
    <property type="term" value="F:ATP hydrolysis activity"/>
    <property type="evidence" value="ECO:0007669"/>
    <property type="project" value="InterPro"/>
</dbReference>
<dbReference type="Gene3D" id="3.40.50.300">
    <property type="entry name" value="P-loop containing nucleotide triphosphate hydrolases"/>
    <property type="match status" value="1"/>
</dbReference>
<protein>
    <recommendedName>
        <fullName evidence="7">ABC transporter domain-containing protein</fullName>
    </recommendedName>
</protein>
<dbReference type="InterPro" id="IPR003439">
    <property type="entry name" value="ABC_transporter-like_ATP-bd"/>
</dbReference>
<dbReference type="GO" id="GO:0016020">
    <property type="term" value="C:membrane"/>
    <property type="evidence" value="ECO:0007669"/>
    <property type="project" value="UniProtKB-SubCell"/>
</dbReference>
<accession>X1JDS2</accession>
<organism evidence="8">
    <name type="scientific">marine sediment metagenome</name>
    <dbReference type="NCBI Taxonomy" id="412755"/>
    <lineage>
        <taxon>unclassified sequences</taxon>
        <taxon>metagenomes</taxon>
        <taxon>ecological metagenomes</taxon>
    </lineage>
</organism>
<evidence type="ECO:0000256" key="3">
    <source>
        <dbReference type="ARBA" id="ARBA00022475"/>
    </source>
</evidence>
<dbReference type="Pfam" id="PF00005">
    <property type="entry name" value="ABC_tran"/>
    <property type="match status" value="1"/>
</dbReference>
<feature type="non-terminal residue" evidence="8">
    <location>
        <position position="1"/>
    </location>
</feature>
<feature type="domain" description="ABC transporter" evidence="7">
    <location>
        <begin position="8"/>
        <end position="48"/>
    </location>
</feature>
<comment type="subcellular location">
    <subcellularLocation>
        <location evidence="1">Membrane</location>
    </subcellularLocation>
</comment>
<evidence type="ECO:0000256" key="5">
    <source>
        <dbReference type="ARBA" id="ARBA00022967"/>
    </source>
</evidence>
<dbReference type="SUPFAM" id="SSF52540">
    <property type="entry name" value="P-loop containing nucleoside triphosphate hydrolases"/>
    <property type="match status" value="1"/>
</dbReference>
<feature type="non-terminal residue" evidence="8">
    <location>
        <position position="48"/>
    </location>
</feature>
<evidence type="ECO:0000259" key="7">
    <source>
        <dbReference type="Pfam" id="PF00005"/>
    </source>
</evidence>
<dbReference type="AlphaFoldDB" id="X1JDS2"/>
<dbReference type="InterPro" id="IPR050388">
    <property type="entry name" value="ABC_Ni/Peptide_Import"/>
</dbReference>
<name>X1JDS2_9ZZZZ</name>
<keyword evidence="3" id="KW-1003">Cell membrane</keyword>
<comment type="caution">
    <text evidence="8">The sequence shown here is derived from an EMBL/GenBank/DDBJ whole genome shotgun (WGS) entry which is preliminary data.</text>
</comment>
<evidence type="ECO:0000256" key="6">
    <source>
        <dbReference type="ARBA" id="ARBA00023136"/>
    </source>
</evidence>
<evidence type="ECO:0000256" key="1">
    <source>
        <dbReference type="ARBA" id="ARBA00004370"/>
    </source>
</evidence>
<gene>
    <name evidence="8" type="ORF">S03H2_72679</name>
</gene>
<dbReference type="InterPro" id="IPR027417">
    <property type="entry name" value="P-loop_NTPase"/>
</dbReference>
<evidence type="ECO:0000313" key="8">
    <source>
        <dbReference type="EMBL" id="GAH92132.1"/>
    </source>
</evidence>
<sequence>KDTYKNEREKSIEFLEKVRIADPERVINRYPFELSGGMKQRVFIAMAL</sequence>
<evidence type="ECO:0000256" key="2">
    <source>
        <dbReference type="ARBA" id="ARBA00022448"/>
    </source>
</evidence>